<dbReference type="KEGG" id="ndi:NDAI_0C06130"/>
<dbReference type="GO" id="GO:0003682">
    <property type="term" value="F:chromatin binding"/>
    <property type="evidence" value="ECO:0007669"/>
    <property type="project" value="TreeGrafter"/>
</dbReference>
<dbReference type="GeneID" id="11496444"/>
<proteinExistence type="predicted"/>
<evidence type="ECO:0000313" key="7">
    <source>
        <dbReference type="Proteomes" id="UP000000689"/>
    </source>
</evidence>
<dbReference type="Pfam" id="PF04825">
    <property type="entry name" value="Rad21_Rec8_N"/>
    <property type="match status" value="1"/>
</dbReference>
<feature type="region of interest" description="Disordered" evidence="4">
    <location>
        <begin position="122"/>
        <end position="145"/>
    </location>
</feature>
<feature type="region of interest" description="Disordered" evidence="4">
    <location>
        <begin position="458"/>
        <end position="489"/>
    </location>
</feature>
<dbReference type="OMA" id="YGVTICY"/>
<evidence type="ECO:0000313" key="6">
    <source>
        <dbReference type="EMBL" id="CCD24272.1"/>
    </source>
</evidence>
<feature type="compositionally biased region" description="Low complexity" evidence="4">
    <location>
        <begin position="469"/>
        <end position="480"/>
    </location>
</feature>
<dbReference type="InterPro" id="IPR039781">
    <property type="entry name" value="Rad21/Rec8-like"/>
</dbReference>
<dbReference type="OrthoDB" id="5427633at2759"/>
<dbReference type="Proteomes" id="UP000000689">
    <property type="component" value="Chromosome 3"/>
</dbReference>
<protein>
    <recommendedName>
        <fullName evidence="5">Rad21/Rec8-like protein N-terminal domain-containing protein</fullName>
    </recommendedName>
</protein>
<accession>G0W911</accession>
<feature type="coiled-coil region" evidence="3">
    <location>
        <begin position="502"/>
        <end position="529"/>
    </location>
</feature>
<evidence type="ECO:0000256" key="1">
    <source>
        <dbReference type="ARBA" id="ARBA00004123"/>
    </source>
</evidence>
<dbReference type="GO" id="GO:0005634">
    <property type="term" value="C:nucleus"/>
    <property type="evidence" value="ECO:0007669"/>
    <property type="project" value="UniProtKB-SubCell"/>
</dbReference>
<comment type="subcellular location">
    <subcellularLocation>
        <location evidence="1">Nucleus</location>
    </subcellularLocation>
</comment>
<keyword evidence="2" id="KW-0539">Nucleus</keyword>
<name>G0W911_NAUDC</name>
<dbReference type="GO" id="GO:0008278">
    <property type="term" value="C:cohesin complex"/>
    <property type="evidence" value="ECO:0007669"/>
    <property type="project" value="InterPro"/>
</dbReference>
<evidence type="ECO:0000256" key="4">
    <source>
        <dbReference type="SAM" id="MobiDB-lite"/>
    </source>
</evidence>
<feature type="compositionally biased region" description="Basic and acidic residues" evidence="4">
    <location>
        <begin position="333"/>
        <end position="343"/>
    </location>
</feature>
<organism evidence="6 7">
    <name type="scientific">Naumovozyma dairenensis (strain ATCC 10597 / BCRC 20456 / CBS 421 / NBRC 0211 / NRRL Y-12639)</name>
    <name type="common">Saccharomyces dairenensis</name>
    <dbReference type="NCBI Taxonomy" id="1071378"/>
    <lineage>
        <taxon>Eukaryota</taxon>
        <taxon>Fungi</taxon>
        <taxon>Dikarya</taxon>
        <taxon>Ascomycota</taxon>
        <taxon>Saccharomycotina</taxon>
        <taxon>Saccharomycetes</taxon>
        <taxon>Saccharomycetales</taxon>
        <taxon>Saccharomycetaceae</taxon>
        <taxon>Naumovozyma</taxon>
    </lineage>
</organism>
<dbReference type="CDD" id="cd21790">
    <property type="entry name" value="Rad21_Rec8_M_ScRec8p-like"/>
    <property type="match status" value="1"/>
</dbReference>
<dbReference type="STRING" id="1071378.G0W911"/>
<evidence type="ECO:0000256" key="3">
    <source>
        <dbReference type="SAM" id="Coils"/>
    </source>
</evidence>
<dbReference type="GO" id="GO:0006302">
    <property type="term" value="P:double-strand break repair"/>
    <property type="evidence" value="ECO:0007669"/>
    <property type="project" value="TreeGrafter"/>
</dbReference>
<dbReference type="EMBL" id="HE580269">
    <property type="protein sequence ID" value="CCD24272.1"/>
    <property type="molecule type" value="Genomic_DNA"/>
</dbReference>
<feature type="compositionally biased region" description="Polar residues" evidence="4">
    <location>
        <begin position="122"/>
        <end position="136"/>
    </location>
</feature>
<dbReference type="PANTHER" id="PTHR12585:SF51">
    <property type="entry name" value="MEIOTIC RECOMBINATION PROTEIN REC8"/>
    <property type="match status" value="1"/>
</dbReference>
<dbReference type="PANTHER" id="PTHR12585">
    <property type="entry name" value="SCC1 / RAD21 FAMILY MEMBER"/>
    <property type="match status" value="1"/>
</dbReference>
<feature type="region of interest" description="Disordered" evidence="4">
    <location>
        <begin position="311"/>
        <end position="357"/>
    </location>
</feature>
<keyword evidence="3" id="KW-0175">Coiled coil</keyword>
<keyword evidence="7" id="KW-1185">Reference proteome</keyword>
<dbReference type="RefSeq" id="XP_003669515.1">
    <property type="nucleotide sequence ID" value="XM_003669467.1"/>
</dbReference>
<dbReference type="GO" id="GO:0007062">
    <property type="term" value="P:sister chromatid cohesion"/>
    <property type="evidence" value="ECO:0007669"/>
    <property type="project" value="InterPro"/>
</dbReference>
<gene>
    <name evidence="6" type="primary">NDAI0C06130</name>
    <name evidence="6" type="ordered locus">NDAI_0C06130</name>
</gene>
<evidence type="ECO:0000259" key="5">
    <source>
        <dbReference type="Pfam" id="PF04825"/>
    </source>
</evidence>
<dbReference type="HOGENOM" id="CLU_399675_0_0_1"/>
<evidence type="ECO:0000256" key="2">
    <source>
        <dbReference type="ARBA" id="ARBA00023242"/>
    </source>
</evidence>
<feature type="compositionally biased region" description="Acidic residues" evidence="4">
    <location>
        <begin position="320"/>
        <end position="330"/>
    </location>
</feature>
<dbReference type="InterPro" id="IPR006910">
    <property type="entry name" value="Rad21_Rec8_N"/>
</dbReference>
<reference evidence="6 7" key="1">
    <citation type="journal article" date="2011" name="Proc. Natl. Acad. Sci. U.S.A.">
        <title>Evolutionary erosion of yeast sex chromosomes by mating-type switching accidents.</title>
        <authorList>
            <person name="Gordon J.L."/>
            <person name="Armisen D."/>
            <person name="Proux-Wera E."/>
            <person name="Oheigeartaigh S.S."/>
            <person name="Byrne K.P."/>
            <person name="Wolfe K.H."/>
        </authorList>
    </citation>
    <scope>NUCLEOTIDE SEQUENCE [LARGE SCALE GENOMIC DNA]</scope>
    <source>
        <strain evidence="7">ATCC 10597 / BCRC 20456 / CBS 421 / NBRC 0211 / NRRL Y-12639</strain>
    </source>
</reference>
<dbReference type="eggNOG" id="ENOG502QWJ1">
    <property type="taxonomic scope" value="Eukaryota"/>
</dbReference>
<feature type="region of interest" description="Disordered" evidence="4">
    <location>
        <begin position="603"/>
        <end position="623"/>
    </location>
</feature>
<feature type="domain" description="Rad21/Rec8-like protein N-terminal" evidence="5">
    <location>
        <begin position="17"/>
        <end position="126"/>
    </location>
</feature>
<dbReference type="AlphaFoldDB" id="G0W911"/>
<sequence>MSNVLQLANVNAPFNQNVTTVWLLATTNLASSSKSLTKGISSSNNTARGNGPIKKKDIFNVCIPQTCQTIQQNENQLSLRHVSNLLYGVTICYNKKIEFILNDLENVLIQLRRRNLMLFSKTQNQRQQQEGNNDGDTGSGKKKTNLVTIRGNDSNVFYKNDAMFDIEDIRVFNLDTTENNGLKAFHNNDTSSGLIKRFDYLTELTNNNIVNIDQNNDFAEDDVNIDDDQMIFNSNIDFELDIDDEHSKLSSNYHHINTGHNDDDFRYNIDSQQPNLELNFDINEKEKEKEKKQEEEKSQDQLSHNNLSEFNELHQGNNENEQEEEADLADESISSHDSNEPPLKKFKSAMPSGLNSNQTKHVFTTIGLDERIGLLTETLRHNNENYLELMEDTLGLSRGNNITAYKNNQREDEENKIRNYFMNDSNLSKYWKQTFWNNGNNTLSSFLFDSTKSEYSHASSIERGRKRLSSLSSNSRSNSNQSEEYGRRMNLNSKSVVNGLFGNDLEDDNNNLLLNLEQINEDLEDEHEMTHFQFGTNASNMGNHDLMQIDLNLPPSSFGRNLSRSVTSLTGGHGLSSHQQDVVDVLQNRFVSGNNVGYNYERSSFATGSSSQTQSYNTDSNTANTRQTMTLDIQARRFYEYIKERAEFIGTTTHSTPSFKKKLLFEDIVPSKLSASDEQNPGNLVDRCVAAGAFFSLLNLASGAVIHLEEYNPEKKDLSSKILQPDELIIKV</sequence>